<dbReference type="PIRSF" id="PIRSF036625">
    <property type="entry name" value="GAF_ANTAR"/>
    <property type="match status" value="1"/>
</dbReference>
<gene>
    <name evidence="6" type="ORF">ACFFRI_18740</name>
</gene>
<name>A0ABV5KED2_9ACTN</name>
<dbReference type="SUPFAM" id="SSF52172">
    <property type="entry name" value="CheY-like"/>
    <property type="match status" value="1"/>
</dbReference>
<dbReference type="SMART" id="SM01012">
    <property type="entry name" value="ANTAR"/>
    <property type="match status" value="1"/>
</dbReference>
<feature type="domain" description="ANTAR" evidence="5">
    <location>
        <begin position="161"/>
        <end position="222"/>
    </location>
</feature>
<dbReference type="InterPro" id="IPR029016">
    <property type="entry name" value="GAF-like_dom_sf"/>
</dbReference>
<keyword evidence="2" id="KW-0418">Kinase</keyword>
<protein>
    <submittedName>
        <fullName evidence="6">GAF and ANTAR domain-containing protein</fullName>
    </submittedName>
</protein>
<evidence type="ECO:0000256" key="1">
    <source>
        <dbReference type="ARBA" id="ARBA00022679"/>
    </source>
</evidence>
<comment type="caution">
    <text evidence="6">The sequence shown here is derived from an EMBL/GenBank/DDBJ whole genome shotgun (WGS) entry which is preliminary data.</text>
</comment>
<organism evidence="6 7">
    <name type="scientific">Nocardioides plantarum</name>
    <dbReference type="NCBI Taxonomy" id="29299"/>
    <lineage>
        <taxon>Bacteria</taxon>
        <taxon>Bacillati</taxon>
        <taxon>Actinomycetota</taxon>
        <taxon>Actinomycetes</taxon>
        <taxon>Propionibacteriales</taxon>
        <taxon>Nocardioidaceae</taxon>
        <taxon>Nocardioides</taxon>
    </lineage>
</organism>
<evidence type="ECO:0000259" key="5">
    <source>
        <dbReference type="PROSITE" id="PS50921"/>
    </source>
</evidence>
<reference evidence="6 7" key="1">
    <citation type="submission" date="2024-09" db="EMBL/GenBank/DDBJ databases">
        <authorList>
            <person name="Sun Q."/>
            <person name="Mori K."/>
        </authorList>
    </citation>
    <scope>NUCLEOTIDE SEQUENCE [LARGE SCALE GENOMIC DNA]</scope>
    <source>
        <strain evidence="6 7">JCM 9626</strain>
    </source>
</reference>
<dbReference type="Pfam" id="PF03861">
    <property type="entry name" value="ANTAR"/>
    <property type="match status" value="1"/>
</dbReference>
<dbReference type="RefSeq" id="WP_140007313.1">
    <property type="nucleotide sequence ID" value="NZ_JBHMDG010000028.1"/>
</dbReference>
<keyword evidence="3" id="KW-0805">Transcription regulation</keyword>
<dbReference type="InterPro" id="IPR036388">
    <property type="entry name" value="WH-like_DNA-bd_sf"/>
</dbReference>
<dbReference type="SUPFAM" id="SSF55781">
    <property type="entry name" value="GAF domain-like"/>
    <property type="match status" value="1"/>
</dbReference>
<dbReference type="InterPro" id="IPR011006">
    <property type="entry name" value="CheY-like_superfamily"/>
</dbReference>
<dbReference type="PROSITE" id="PS50921">
    <property type="entry name" value="ANTAR"/>
    <property type="match status" value="1"/>
</dbReference>
<sequence>MPSYPHVEVLTAAAAKLSSALSLDDTLRVVVQTALDALPAIDHAAVTLVAEDEKWSTSSASDDVALQLDSIQYELRQGPCVDALLDPRTAVVELENARHDPRWHDYLVRAVRLGLRSQLALTLRLGDRTVGGLNLYSTSSDRIGDHTRELAPLLATHATLAISHARQVENLYRAIESRSTIGQAVGLTMKEYGINSEAAFQFLMRLSSSTERKLRDVAADIVAVADEIG</sequence>
<evidence type="ECO:0000256" key="4">
    <source>
        <dbReference type="ARBA" id="ARBA00023163"/>
    </source>
</evidence>
<dbReference type="Proteomes" id="UP001589750">
    <property type="component" value="Unassembled WGS sequence"/>
</dbReference>
<dbReference type="SMART" id="SM00065">
    <property type="entry name" value="GAF"/>
    <property type="match status" value="1"/>
</dbReference>
<keyword evidence="1" id="KW-0808">Transferase</keyword>
<dbReference type="InterPro" id="IPR005561">
    <property type="entry name" value="ANTAR"/>
</dbReference>
<evidence type="ECO:0000256" key="3">
    <source>
        <dbReference type="ARBA" id="ARBA00023015"/>
    </source>
</evidence>
<dbReference type="Gene3D" id="3.30.450.40">
    <property type="match status" value="1"/>
</dbReference>
<evidence type="ECO:0000256" key="2">
    <source>
        <dbReference type="ARBA" id="ARBA00022777"/>
    </source>
</evidence>
<dbReference type="Pfam" id="PF13185">
    <property type="entry name" value="GAF_2"/>
    <property type="match status" value="1"/>
</dbReference>
<dbReference type="Gene3D" id="1.10.10.10">
    <property type="entry name" value="Winged helix-like DNA-binding domain superfamily/Winged helix DNA-binding domain"/>
    <property type="match status" value="1"/>
</dbReference>
<dbReference type="InterPro" id="IPR003018">
    <property type="entry name" value="GAF"/>
</dbReference>
<keyword evidence="7" id="KW-1185">Reference proteome</keyword>
<keyword evidence="4" id="KW-0804">Transcription</keyword>
<accession>A0ABV5KED2</accession>
<proteinExistence type="predicted"/>
<dbReference type="EMBL" id="JBHMDG010000028">
    <property type="protein sequence ID" value="MFB9315097.1"/>
    <property type="molecule type" value="Genomic_DNA"/>
</dbReference>
<dbReference type="InterPro" id="IPR012074">
    <property type="entry name" value="GAF_ANTAR"/>
</dbReference>
<evidence type="ECO:0000313" key="6">
    <source>
        <dbReference type="EMBL" id="MFB9315097.1"/>
    </source>
</evidence>
<evidence type="ECO:0000313" key="7">
    <source>
        <dbReference type="Proteomes" id="UP001589750"/>
    </source>
</evidence>